<accession>A0A5A9ZJY2</accession>
<evidence type="ECO:0000313" key="2">
    <source>
        <dbReference type="EMBL" id="KAA0917480.1"/>
    </source>
</evidence>
<dbReference type="InterPro" id="IPR029044">
    <property type="entry name" value="Nucleotide-diphossugar_trans"/>
</dbReference>
<dbReference type="Pfam" id="PF00535">
    <property type="entry name" value="Glycos_transf_2"/>
    <property type="match status" value="1"/>
</dbReference>
<organism evidence="2 3">
    <name type="scientific">Aquicoccus porphyridii</name>
    <dbReference type="NCBI Taxonomy" id="1852029"/>
    <lineage>
        <taxon>Bacteria</taxon>
        <taxon>Pseudomonadati</taxon>
        <taxon>Pseudomonadota</taxon>
        <taxon>Alphaproteobacteria</taxon>
        <taxon>Rhodobacterales</taxon>
        <taxon>Paracoccaceae</taxon>
        <taxon>Aquicoccus</taxon>
    </lineage>
</organism>
<keyword evidence="2" id="KW-0808">Transferase</keyword>
<reference evidence="2 3" key="1">
    <citation type="submission" date="2019-07" db="EMBL/GenBank/DDBJ databases">
        <title>Aquicoccus porphyridii gen. nov., sp. nov., isolated from a small marine red alga, Porphyridium marinum.</title>
        <authorList>
            <person name="Liu L."/>
        </authorList>
    </citation>
    <scope>NUCLEOTIDE SEQUENCE [LARGE SCALE GENOMIC DNA]</scope>
    <source>
        <strain evidence="2 3">L1 8-17</strain>
    </source>
</reference>
<dbReference type="AlphaFoldDB" id="A0A5A9ZJY2"/>
<protein>
    <submittedName>
        <fullName evidence="2">Glycosyltransferase family 2 protein</fullName>
    </submittedName>
</protein>
<dbReference type="PANTHER" id="PTHR22916:SF3">
    <property type="entry name" value="UDP-GLCNAC:BETAGAL BETA-1,3-N-ACETYLGLUCOSAMINYLTRANSFERASE-LIKE PROTEIN 1"/>
    <property type="match status" value="1"/>
</dbReference>
<dbReference type="PANTHER" id="PTHR22916">
    <property type="entry name" value="GLYCOSYLTRANSFERASE"/>
    <property type="match status" value="1"/>
</dbReference>
<dbReference type="InterPro" id="IPR001173">
    <property type="entry name" value="Glyco_trans_2-like"/>
</dbReference>
<evidence type="ECO:0000313" key="3">
    <source>
        <dbReference type="Proteomes" id="UP000325291"/>
    </source>
</evidence>
<dbReference type="EMBL" id="VINQ01000003">
    <property type="protein sequence ID" value="KAA0917480.1"/>
    <property type="molecule type" value="Genomic_DNA"/>
</dbReference>
<name>A0A5A9ZJY2_9RHOB</name>
<proteinExistence type="predicted"/>
<dbReference type="Gene3D" id="3.90.550.10">
    <property type="entry name" value="Spore Coat Polysaccharide Biosynthesis Protein SpsA, Chain A"/>
    <property type="match status" value="1"/>
</dbReference>
<dbReference type="GO" id="GO:0016758">
    <property type="term" value="F:hexosyltransferase activity"/>
    <property type="evidence" value="ECO:0007669"/>
    <property type="project" value="UniProtKB-ARBA"/>
</dbReference>
<gene>
    <name evidence="2" type="ORF">FLO80_05375</name>
</gene>
<dbReference type="CDD" id="cd00761">
    <property type="entry name" value="Glyco_tranf_GTA_type"/>
    <property type="match status" value="1"/>
</dbReference>
<evidence type="ECO:0000259" key="1">
    <source>
        <dbReference type="Pfam" id="PF00535"/>
    </source>
</evidence>
<comment type="caution">
    <text evidence="2">The sequence shown here is derived from an EMBL/GenBank/DDBJ whole genome shotgun (WGS) entry which is preliminary data.</text>
</comment>
<sequence>MPARNAAAHLLRAVSSVQAQTREDWELIIADDGSTDGTLDLARDLAAHDPRIRPLAPPDSGQRGAAKARNRAIAAARGRYLGFLDADDEWLPEKLARQLGWMEKQGLAITFTGFWRQRAEQRHEVKVPARVTRRQLLRGNVIGGLTVICDREKLAPVEVPALRLRQDYALWLDLLSRTEAAHGLQEPLAIYHVTPGSLSSNRWRATQATWRMYRDHAGLGRVAATWCLASHVIRRLLRG</sequence>
<feature type="domain" description="Glycosyltransferase 2-like" evidence="1">
    <location>
        <begin position="1"/>
        <end position="128"/>
    </location>
</feature>
<dbReference type="SUPFAM" id="SSF53448">
    <property type="entry name" value="Nucleotide-diphospho-sugar transferases"/>
    <property type="match status" value="1"/>
</dbReference>
<keyword evidence="3" id="KW-1185">Reference proteome</keyword>
<dbReference type="Proteomes" id="UP000325291">
    <property type="component" value="Unassembled WGS sequence"/>
</dbReference>